<dbReference type="InterPro" id="IPR003819">
    <property type="entry name" value="TauD/TfdA-like"/>
</dbReference>
<evidence type="ECO:0000256" key="4">
    <source>
        <dbReference type="ARBA" id="ARBA00023002"/>
    </source>
</evidence>
<keyword evidence="5" id="KW-0408">Iron</keyword>
<evidence type="ECO:0000259" key="6">
    <source>
        <dbReference type="Pfam" id="PF02668"/>
    </source>
</evidence>
<keyword evidence="8" id="KW-1185">Reference proteome</keyword>
<dbReference type="PANTHER" id="PTHR43779:SF3">
    <property type="entry name" value="(3R)-3-[(CARBOXYMETHYL)AMINO]FATTY ACID OXYGENASE_DECARBOXYLASE"/>
    <property type="match status" value="1"/>
</dbReference>
<comment type="similarity">
    <text evidence="1">Belongs to the TfdA dioxygenase family.</text>
</comment>
<evidence type="ECO:0000256" key="3">
    <source>
        <dbReference type="ARBA" id="ARBA00022964"/>
    </source>
</evidence>
<proteinExistence type="inferred from homology"/>
<dbReference type="EMBL" id="QGLF01000003">
    <property type="protein sequence ID" value="PWR20915.1"/>
    <property type="molecule type" value="Genomic_DNA"/>
</dbReference>
<evidence type="ECO:0000313" key="7">
    <source>
        <dbReference type="EMBL" id="PWR20915.1"/>
    </source>
</evidence>
<dbReference type="Proteomes" id="UP000246077">
    <property type="component" value="Unassembled WGS sequence"/>
</dbReference>
<dbReference type="AlphaFoldDB" id="A0A317E760"/>
<dbReference type="PANTHER" id="PTHR43779">
    <property type="entry name" value="DIOXYGENASE RV0097-RELATED"/>
    <property type="match status" value="1"/>
</dbReference>
<dbReference type="GO" id="GO:0016706">
    <property type="term" value="F:2-oxoglutarate-dependent dioxygenase activity"/>
    <property type="evidence" value="ECO:0007669"/>
    <property type="project" value="UniProtKB-ARBA"/>
</dbReference>
<organism evidence="7 8">
    <name type="scientific">Zavarzinia compransoris</name>
    <dbReference type="NCBI Taxonomy" id="1264899"/>
    <lineage>
        <taxon>Bacteria</taxon>
        <taxon>Pseudomonadati</taxon>
        <taxon>Pseudomonadota</taxon>
        <taxon>Alphaproteobacteria</taxon>
        <taxon>Rhodospirillales</taxon>
        <taxon>Zavarziniaceae</taxon>
        <taxon>Zavarzinia</taxon>
    </lineage>
</organism>
<dbReference type="SUPFAM" id="SSF51197">
    <property type="entry name" value="Clavaminate synthase-like"/>
    <property type="match status" value="1"/>
</dbReference>
<gene>
    <name evidence="7" type="ORF">DKG75_13070</name>
</gene>
<accession>A0A317E760</accession>
<dbReference type="GO" id="GO:0046872">
    <property type="term" value="F:metal ion binding"/>
    <property type="evidence" value="ECO:0007669"/>
    <property type="project" value="UniProtKB-KW"/>
</dbReference>
<keyword evidence="2" id="KW-0479">Metal-binding</keyword>
<keyword evidence="3 7" id="KW-0223">Dioxygenase</keyword>
<reference evidence="8" key="1">
    <citation type="submission" date="2018-05" db="EMBL/GenBank/DDBJ databases">
        <title>Zavarzinia sp. HR-AS.</title>
        <authorList>
            <person name="Lee Y."/>
            <person name="Jeon C.O."/>
        </authorList>
    </citation>
    <scope>NUCLEOTIDE SEQUENCE [LARGE SCALE GENOMIC DNA]</scope>
    <source>
        <strain evidence="8">DSM 1231</strain>
    </source>
</reference>
<evidence type="ECO:0000256" key="5">
    <source>
        <dbReference type="ARBA" id="ARBA00023004"/>
    </source>
</evidence>
<dbReference type="Gene3D" id="3.60.130.10">
    <property type="entry name" value="Clavaminate synthase-like"/>
    <property type="match status" value="1"/>
</dbReference>
<evidence type="ECO:0000256" key="2">
    <source>
        <dbReference type="ARBA" id="ARBA00022723"/>
    </source>
</evidence>
<dbReference type="InterPro" id="IPR051178">
    <property type="entry name" value="TfdA_dioxygenase"/>
</dbReference>
<dbReference type="Pfam" id="PF02668">
    <property type="entry name" value="TauD"/>
    <property type="match status" value="1"/>
</dbReference>
<dbReference type="OrthoDB" id="7346227at2"/>
<keyword evidence="4" id="KW-0560">Oxidoreductase</keyword>
<dbReference type="InterPro" id="IPR042098">
    <property type="entry name" value="TauD-like_sf"/>
</dbReference>
<protein>
    <submittedName>
        <fullName evidence="7">Taurine dioxygenase</fullName>
    </submittedName>
</protein>
<feature type="domain" description="TauD/TfdA-like" evidence="6">
    <location>
        <begin position="33"/>
        <end position="305"/>
    </location>
</feature>
<evidence type="ECO:0000313" key="8">
    <source>
        <dbReference type="Proteomes" id="UP000246077"/>
    </source>
</evidence>
<sequence length="312" mass="34845">MLHQAIRSASSSNRQVRGVCGMTAATVYNHITVTPVGGTFGARVEGIDIARPIADAAWAEVARAFAEHRVIVLPDQPALPDRIIDLSRRIGFTETHIDGSHLLDGYPEIIQIGNLKVDGVMKSLFVNAREEWHFDYSYVEKPSIAALFYAVAVPPEGGDTLFADSTAAFEALPEAEKDYLRGLTAVHSWARLHEQLEAMDPTRKPLSAAAKQKYAPVPQPLVYRHPVTGRESLWVAAQVVSEIPGLAEAETRALLDRLTAHVTQPEFVYRHQWRQGDLVFFDNRATLHTATIFDYERYLRLMYRTTILDRAA</sequence>
<comment type="caution">
    <text evidence="7">The sequence shown here is derived from an EMBL/GenBank/DDBJ whole genome shotgun (WGS) entry which is preliminary data.</text>
</comment>
<evidence type="ECO:0000256" key="1">
    <source>
        <dbReference type="ARBA" id="ARBA00005896"/>
    </source>
</evidence>
<name>A0A317E760_9PROT</name>